<dbReference type="Proteomes" id="UP000033710">
    <property type="component" value="Unassembled WGS sequence"/>
</dbReference>
<dbReference type="AlphaFoldDB" id="A0A0F2M9Y5"/>
<organism evidence="1 2">
    <name type="scientific">Sporothrix schenckii 1099-18</name>
    <dbReference type="NCBI Taxonomy" id="1397361"/>
    <lineage>
        <taxon>Eukaryota</taxon>
        <taxon>Fungi</taxon>
        <taxon>Dikarya</taxon>
        <taxon>Ascomycota</taxon>
        <taxon>Pezizomycotina</taxon>
        <taxon>Sordariomycetes</taxon>
        <taxon>Sordariomycetidae</taxon>
        <taxon>Ophiostomatales</taxon>
        <taxon>Ophiostomataceae</taxon>
        <taxon>Sporothrix</taxon>
    </lineage>
</organism>
<protein>
    <submittedName>
        <fullName evidence="1">Uncharacterized protein</fullName>
    </submittedName>
</protein>
<dbReference type="GeneID" id="27671922"/>
<evidence type="ECO:0000313" key="1">
    <source>
        <dbReference type="EMBL" id="KJR85914.1"/>
    </source>
</evidence>
<dbReference type="RefSeq" id="XP_016588590.1">
    <property type="nucleotide sequence ID" value="XM_016736645.1"/>
</dbReference>
<reference evidence="1 2" key="1">
    <citation type="journal article" date="2014" name="BMC Genomics">
        <title>Comparative genomics of the major fungal agents of human and animal Sporotrichosis: Sporothrix schenckii and Sporothrix brasiliensis.</title>
        <authorList>
            <person name="Teixeira M.M."/>
            <person name="de Almeida L.G."/>
            <person name="Kubitschek-Barreira P."/>
            <person name="Alves F.L."/>
            <person name="Kioshima E.S."/>
            <person name="Abadio A.K."/>
            <person name="Fernandes L."/>
            <person name="Derengowski L.S."/>
            <person name="Ferreira K.S."/>
            <person name="Souza R.C."/>
            <person name="Ruiz J.C."/>
            <person name="de Andrade N.C."/>
            <person name="Paes H.C."/>
            <person name="Nicola A.M."/>
            <person name="Albuquerque P."/>
            <person name="Gerber A.L."/>
            <person name="Martins V.P."/>
            <person name="Peconick L.D."/>
            <person name="Neto A.V."/>
            <person name="Chaucanez C.B."/>
            <person name="Silva P.A."/>
            <person name="Cunha O.L."/>
            <person name="de Oliveira F.F."/>
            <person name="dos Santos T.C."/>
            <person name="Barros A.L."/>
            <person name="Soares M.A."/>
            <person name="de Oliveira L.M."/>
            <person name="Marini M.M."/>
            <person name="Villalobos-Duno H."/>
            <person name="Cunha M.M."/>
            <person name="de Hoog S."/>
            <person name="da Silveira J.F."/>
            <person name="Henrissat B."/>
            <person name="Nino-Vega G.A."/>
            <person name="Cisalpino P.S."/>
            <person name="Mora-Montes H.M."/>
            <person name="Almeida S.R."/>
            <person name="Stajich J.E."/>
            <person name="Lopes-Bezerra L.M."/>
            <person name="Vasconcelos A.T."/>
            <person name="Felipe M.S."/>
        </authorList>
    </citation>
    <scope>NUCLEOTIDE SEQUENCE [LARGE SCALE GENOMIC DNA]</scope>
    <source>
        <strain evidence="1 2">1099-18</strain>
    </source>
</reference>
<gene>
    <name evidence="1" type="ORF">SPSK_10088</name>
</gene>
<sequence length="108" mass="11873">MSYDVEFPVSGESVSDVGKPFCRRHHQHSRSEMVCALASHIASHILVSFFVNSFASPTQAQLPPSYLAFVHFRKLRHESLFFVGAGYDGYALGGRASLGPATSQRNSK</sequence>
<dbReference type="EMBL" id="AXCR01000007">
    <property type="protein sequence ID" value="KJR85914.1"/>
    <property type="molecule type" value="Genomic_DNA"/>
</dbReference>
<accession>A0A0F2M9Y5</accession>
<evidence type="ECO:0000313" key="2">
    <source>
        <dbReference type="Proteomes" id="UP000033710"/>
    </source>
</evidence>
<comment type="caution">
    <text evidence="1">The sequence shown here is derived from an EMBL/GenBank/DDBJ whole genome shotgun (WGS) entry which is preliminary data.</text>
</comment>
<dbReference type="KEGG" id="ssck:SPSK_10088"/>
<name>A0A0F2M9Y5_SPOSC</name>
<reference evidence="1 2" key="2">
    <citation type="journal article" date="2015" name="Eukaryot. Cell">
        <title>Asexual propagation of a virulent clone complex in a human and feline outbreak of sporotrichosis.</title>
        <authorList>
            <person name="Teixeira Mde M."/>
            <person name="Rodrigues A.M."/>
            <person name="Tsui C.K."/>
            <person name="de Almeida L.G."/>
            <person name="Van Diepeningen A.D."/>
            <person name="van den Ende B.G."/>
            <person name="Fernandes G.F."/>
            <person name="Kano R."/>
            <person name="Hamelin R.C."/>
            <person name="Lopes-Bezerra L.M."/>
            <person name="Vasconcelos A.T."/>
            <person name="de Hoog S."/>
            <person name="de Camargo Z.P."/>
            <person name="Felipe M.S."/>
        </authorList>
    </citation>
    <scope>NUCLEOTIDE SEQUENCE [LARGE SCALE GENOMIC DNA]</scope>
    <source>
        <strain evidence="1 2">1099-18</strain>
    </source>
</reference>
<dbReference type="VEuPathDB" id="FungiDB:SPSK_10088"/>
<proteinExistence type="predicted"/>